<dbReference type="PANTHER" id="PTHR30251:SF2">
    <property type="entry name" value="FIMBRIAL CHAPERONE YADV-RELATED"/>
    <property type="match status" value="1"/>
</dbReference>
<dbReference type="SUPFAM" id="SSF49584">
    <property type="entry name" value="Periplasmic chaperone C-domain"/>
    <property type="match status" value="1"/>
</dbReference>
<gene>
    <name evidence="9" type="ORF">FAZ69_09865</name>
</gene>
<evidence type="ECO:0000259" key="8">
    <source>
        <dbReference type="Pfam" id="PF02753"/>
    </source>
</evidence>
<organism evidence="9 10">
    <name type="scientific">Trinickia terrae</name>
    <dbReference type="NCBI Taxonomy" id="2571161"/>
    <lineage>
        <taxon>Bacteria</taxon>
        <taxon>Pseudomonadati</taxon>
        <taxon>Pseudomonadota</taxon>
        <taxon>Betaproteobacteria</taxon>
        <taxon>Burkholderiales</taxon>
        <taxon>Burkholderiaceae</taxon>
        <taxon>Trinickia</taxon>
    </lineage>
</organism>
<proteinExistence type="inferred from homology"/>
<dbReference type="InterPro" id="IPR008962">
    <property type="entry name" value="PapD-like_sf"/>
</dbReference>
<comment type="subcellular location">
    <subcellularLocation>
        <location evidence="1">Periplasm</location>
    </subcellularLocation>
</comment>
<feature type="chain" id="PRO_5020425148" evidence="6">
    <location>
        <begin position="25"/>
        <end position="256"/>
    </location>
</feature>
<feature type="signal peptide" evidence="6">
    <location>
        <begin position="1"/>
        <end position="24"/>
    </location>
</feature>
<reference evidence="9 10" key="1">
    <citation type="submission" date="2019-04" db="EMBL/GenBank/DDBJ databases">
        <title>Trinickia sp. 7GSK02, isolated from subtropical forest soil.</title>
        <authorList>
            <person name="Gao Z.-H."/>
            <person name="Qiu L.-H."/>
        </authorList>
    </citation>
    <scope>NUCLEOTIDE SEQUENCE [LARGE SCALE GENOMIC DNA]</scope>
    <source>
        <strain evidence="9 10">7GSK02</strain>
    </source>
</reference>
<dbReference type="GO" id="GO:0030288">
    <property type="term" value="C:outer membrane-bounded periplasmic space"/>
    <property type="evidence" value="ECO:0007669"/>
    <property type="project" value="InterPro"/>
</dbReference>
<evidence type="ECO:0000313" key="10">
    <source>
        <dbReference type="Proteomes" id="UP000305539"/>
    </source>
</evidence>
<evidence type="ECO:0000256" key="5">
    <source>
        <dbReference type="ARBA" id="ARBA00023186"/>
    </source>
</evidence>
<dbReference type="SUPFAM" id="SSF49354">
    <property type="entry name" value="PapD-like"/>
    <property type="match status" value="1"/>
</dbReference>
<evidence type="ECO:0000256" key="1">
    <source>
        <dbReference type="ARBA" id="ARBA00004418"/>
    </source>
</evidence>
<evidence type="ECO:0000313" key="9">
    <source>
        <dbReference type="EMBL" id="TKC89255.1"/>
    </source>
</evidence>
<dbReference type="RefSeq" id="WP_136893841.1">
    <property type="nucleotide sequence ID" value="NZ_SWJE01000005.1"/>
</dbReference>
<dbReference type="AlphaFoldDB" id="A0A4U1I7N1"/>
<dbReference type="GO" id="GO:0071555">
    <property type="term" value="P:cell wall organization"/>
    <property type="evidence" value="ECO:0007669"/>
    <property type="project" value="InterPro"/>
</dbReference>
<keyword evidence="10" id="KW-1185">Reference proteome</keyword>
<evidence type="ECO:0000256" key="6">
    <source>
        <dbReference type="SAM" id="SignalP"/>
    </source>
</evidence>
<dbReference type="InterPro" id="IPR016148">
    <property type="entry name" value="Pili_assmbl_chaperone_C"/>
</dbReference>
<dbReference type="InterPro" id="IPR016147">
    <property type="entry name" value="Pili_assmbl_chaperone_N"/>
</dbReference>
<dbReference type="InterPro" id="IPR013783">
    <property type="entry name" value="Ig-like_fold"/>
</dbReference>
<name>A0A4U1I7N1_9BURK</name>
<dbReference type="Pfam" id="PF00345">
    <property type="entry name" value="PapD_N"/>
    <property type="match status" value="1"/>
</dbReference>
<comment type="caution">
    <text evidence="9">The sequence shown here is derived from an EMBL/GenBank/DDBJ whole genome shotgun (WGS) entry which is preliminary data.</text>
</comment>
<dbReference type="Proteomes" id="UP000305539">
    <property type="component" value="Unassembled WGS sequence"/>
</dbReference>
<dbReference type="OrthoDB" id="9131059at2"/>
<dbReference type="PANTHER" id="PTHR30251">
    <property type="entry name" value="PILUS ASSEMBLY CHAPERONE"/>
    <property type="match status" value="1"/>
</dbReference>
<dbReference type="Pfam" id="PF02753">
    <property type="entry name" value="PapD_C"/>
    <property type="match status" value="1"/>
</dbReference>
<dbReference type="PRINTS" id="PR00969">
    <property type="entry name" value="CHAPERONPILI"/>
</dbReference>
<sequence>MRFSRIAQAAVAATIALSSLGAQAGIQVGGTRVIFDAKSDKRETTLAVRNKGDTPYVVQAFIDDGAGDTKNMPFTVTPPLVRLEGGKEQLLMIRRVEGKTQLPSDRESVFWVDVKEIPPTDRSLQKDASALKIAVLTRVKLFYRPAGLTGNAADAPAQLKWSAVPGQNGRGAALKVSNPTPYHVTFSTIEVDGAQKESINADMVEPQSDLLIPIPERAVSKVGPVKFSYTTINDYGAVTPATQVTASPSAARAASQ</sequence>
<dbReference type="Gene3D" id="2.60.40.10">
    <property type="entry name" value="Immunoglobulins"/>
    <property type="match status" value="2"/>
</dbReference>
<dbReference type="EMBL" id="SWJE01000005">
    <property type="protein sequence ID" value="TKC89255.1"/>
    <property type="molecule type" value="Genomic_DNA"/>
</dbReference>
<feature type="domain" description="Pili assembly chaperone C-terminal" evidence="8">
    <location>
        <begin position="176"/>
        <end position="239"/>
    </location>
</feature>
<protein>
    <submittedName>
        <fullName evidence="9">Molecular chaperone</fullName>
    </submittedName>
</protein>
<keyword evidence="5" id="KW-0143">Chaperone</keyword>
<evidence type="ECO:0000256" key="2">
    <source>
        <dbReference type="ARBA" id="ARBA00007399"/>
    </source>
</evidence>
<dbReference type="InterPro" id="IPR001829">
    <property type="entry name" value="Pili_assmbl_chaperone_bac"/>
</dbReference>
<keyword evidence="4" id="KW-0574">Periplasm</keyword>
<comment type="similarity">
    <text evidence="2">Belongs to the periplasmic pilus chaperone family.</text>
</comment>
<evidence type="ECO:0000259" key="7">
    <source>
        <dbReference type="Pfam" id="PF00345"/>
    </source>
</evidence>
<feature type="domain" description="Pili assembly chaperone N-terminal" evidence="7">
    <location>
        <begin position="25"/>
        <end position="148"/>
    </location>
</feature>
<keyword evidence="3 6" id="KW-0732">Signal</keyword>
<evidence type="ECO:0000256" key="4">
    <source>
        <dbReference type="ARBA" id="ARBA00022764"/>
    </source>
</evidence>
<accession>A0A4U1I7N1</accession>
<dbReference type="InterPro" id="IPR050643">
    <property type="entry name" value="Periplasmic_pilus_chap"/>
</dbReference>
<dbReference type="InterPro" id="IPR036316">
    <property type="entry name" value="Pili_assmbl_chap_C_dom_sf"/>
</dbReference>
<evidence type="ECO:0000256" key="3">
    <source>
        <dbReference type="ARBA" id="ARBA00022729"/>
    </source>
</evidence>